<dbReference type="EMBL" id="WSEM01000008">
    <property type="protein sequence ID" value="MVQ34680.1"/>
    <property type="molecule type" value="Genomic_DNA"/>
</dbReference>
<sequence>MKGTIPFVEKAFDLNDWFVIGCIALSYLIIYLLPKRFTGSVTLLLFLFSSTMACMLDNSIGGHIFDLYDIMDGPAYTVMDFAVYFLYAPFGYFFIYFYDRFQFKGITTVGYILLCSCMSIGFEWLCTLVGVFHYKDSYGIHYSFVIYLLFQSATLSFYHFIRRETPDPDHENDERPKSPRK</sequence>
<keyword evidence="1" id="KW-0812">Transmembrane</keyword>
<feature type="transmembrane region" description="Helical" evidence="1">
    <location>
        <begin position="140"/>
        <end position="161"/>
    </location>
</feature>
<gene>
    <name evidence="2" type="ORF">GON05_08440</name>
</gene>
<keyword evidence="1" id="KW-1133">Transmembrane helix</keyword>
<proteinExistence type="predicted"/>
<keyword evidence="3" id="KW-1185">Reference proteome</keyword>
<reference evidence="2 3" key="1">
    <citation type="submission" date="2019-12" db="EMBL/GenBank/DDBJ databases">
        <authorList>
            <person name="Huq M.A."/>
        </authorList>
    </citation>
    <scope>NUCLEOTIDE SEQUENCE [LARGE SCALE GENOMIC DNA]</scope>
    <source>
        <strain evidence="2 3">MAH-34</strain>
    </source>
</reference>
<feature type="transmembrane region" description="Helical" evidence="1">
    <location>
        <begin position="110"/>
        <end position="134"/>
    </location>
</feature>
<dbReference type="Proteomes" id="UP000467637">
    <property type="component" value="Unassembled WGS sequence"/>
</dbReference>
<protein>
    <submittedName>
        <fullName evidence="2">Uncharacterized protein</fullName>
    </submittedName>
</protein>
<evidence type="ECO:0000313" key="3">
    <source>
        <dbReference type="Proteomes" id="UP000467637"/>
    </source>
</evidence>
<organism evidence="2 3">
    <name type="scientific">Paenibacillus anseongense</name>
    <dbReference type="NCBI Taxonomy" id="2682845"/>
    <lineage>
        <taxon>Bacteria</taxon>
        <taxon>Bacillati</taxon>
        <taxon>Bacillota</taxon>
        <taxon>Bacilli</taxon>
        <taxon>Bacillales</taxon>
        <taxon>Paenibacillaceae</taxon>
        <taxon>Paenibacillus</taxon>
    </lineage>
</organism>
<feature type="transmembrane region" description="Helical" evidence="1">
    <location>
        <begin position="17"/>
        <end position="34"/>
    </location>
</feature>
<evidence type="ECO:0000256" key="1">
    <source>
        <dbReference type="SAM" id="Phobius"/>
    </source>
</evidence>
<name>A0ABW9UA43_9BACL</name>
<dbReference type="RefSeq" id="WP_157318713.1">
    <property type="nucleotide sequence ID" value="NZ_WSEM01000008.1"/>
</dbReference>
<keyword evidence="1" id="KW-0472">Membrane</keyword>
<evidence type="ECO:0000313" key="2">
    <source>
        <dbReference type="EMBL" id="MVQ34680.1"/>
    </source>
</evidence>
<accession>A0ABW9UA43</accession>
<feature type="transmembrane region" description="Helical" evidence="1">
    <location>
        <begin position="41"/>
        <end position="61"/>
    </location>
</feature>
<comment type="caution">
    <text evidence="2">The sequence shown here is derived from an EMBL/GenBank/DDBJ whole genome shotgun (WGS) entry which is preliminary data.</text>
</comment>
<feature type="transmembrane region" description="Helical" evidence="1">
    <location>
        <begin position="81"/>
        <end position="98"/>
    </location>
</feature>